<protein>
    <submittedName>
        <fullName evidence="2">Uncharacterized protein</fullName>
    </submittedName>
</protein>
<dbReference type="EMBL" id="REGN01001065">
    <property type="protein sequence ID" value="RNA37248.1"/>
    <property type="molecule type" value="Genomic_DNA"/>
</dbReference>
<feature type="region of interest" description="Disordered" evidence="1">
    <location>
        <begin position="66"/>
        <end position="113"/>
    </location>
</feature>
<evidence type="ECO:0000256" key="1">
    <source>
        <dbReference type="SAM" id="MobiDB-lite"/>
    </source>
</evidence>
<dbReference type="AlphaFoldDB" id="A0A3M7SNZ3"/>
<evidence type="ECO:0000313" key="2">
    <source>
        <dbReference type="EMBL" id="RNA37248.1"/>
    </source>
</evidence>
<accession>A0A3M7SNZ3</accession>
<proteinExistence type="predicted"/>
<evidence type="ECO:0000313" key="3">
    <source>
        <dbReference type="Proteomes" id="UP000276133"/>
    </source>
</evidence>
<sequence length="186" mass="21926">MYISASFIKELSDVVNCLKEEKDQAEYKIQQYENMNKCQKLEIESKHSIIKQLELRIKDTKNELEELKNEMSKEMEESREKLNEKIKDSKETQTEQESEQEPELESELSPVKEIPQTDQMNVSNQKINDQKVELDELKLNLKIKANLIESFNDSMVLKDAEIARLKTRIAIMERKDIINEMNAENE</sequence>
<name>A0A3M7SNZ3_BRAPC</name>
<comment type="caution">
    <text evidence="2">The sequence shown here is derived from an EMBL/GenBank/DDBJ whole genome shotgun (WGS) entry which is preliminary data.</text>
</comment>
<keyword evidence="3" id="KW-1185">Reference proteome</keyword>
<organism evidence="2 3">
    <name type="scientific">Brachionus plicatilis</name>
    <name type="common">Marine rotifer</name>
    <name type="synonym">Brachionus muelleri</name>
    <dbReference type="NCBI Taxonomy" id="10195"/>
    <lineage>
        <taxon>Eukaryota</taxon>
        <taxon>Metazoa</taxon>
        <taxon>Spiralia</taxon>
        <taxon>Gnathifera</taxon>
        <taxon>Rotifera</taxon>
        <taxon>Eurotatoria</taxon>
        <taxon>Monogononta</taxon>
        <taxon>Pseudotrocha</taxon>
        <taxon>Ploima</taxon>
        <taxon>Brachionidae</taxon>
        <taxon>Brachionus</taxon>
    </lineage>
</organism>
<feature type="compositionally biased region" description="Acidic residues" evidence="1">
    <location>
        <begin position="94"/>
        <end position="106"/>
    </location>
</feature>
<reference evidence="2 3" key="1">
    <citation type="journal article" date="2018" name="Sci. Rep.">
        <title>Genomic signatures of local adaptation to the degree of environmental predictability in rotifers.</title>
        <authorList>
            <person name="Franch-Gras L."/>
            <person name="Hahn C."/>
            <person name="Garcia-Roger E.M."/>
            <person name="Carmona M.J."/>
            <person name="Serra M."/>
            <person name="Gomez A."/>
        </authorList>
    </citation>
    <scope>NUCLEOTIDE SEQUENCE [LARGE SCALE GENOMIC DNA]</scope>
    <source>
        <strain evidence="2">HYR1</strain>
    </source>
</reference>
<feature type="compositionally biased region" description="Basic and acidic residues" evidence="1">
    <location>
        <begin position="66"/>
        <end position="93"/>
    </location>
</feature>
<gene>
    <name evidence="2" type="ORF">BpHYR1_047261</name>
</gene>
<dbReference type="Proteomes" id="UP000276133">
    <property type="component" value="Unassembled WGS sequence"/>
</dbReference>